<comment type="caution">
    <text evidence="3">The sequence shown here is derived from an EMBL/GenBank/DDBJ whole genome shotgun (WGS) entry which is preliminary data.</text>
</comment>
<organism evidence="3 4">
    <name type="scientific">Piscinibacterium candidicorallinum</name>
    <dbReference type="NCBI Taxonomy" id="1793872"/>
    <lineage>
        <taxon>Bacteria</taxon>
        <taxon>Pseudomonadati</taxon>
        <taxon>Pseudomonadota</taxon>
        <taxon>Betaproteobacteria</taxon>
        <taxon>Burkholderiales</taxon>
        <taxon>Piscinibacterium</taxon>
    </lineage>
</organism>
<dbReference type="Pfam" id="PF03401">
    <property type="entry name" value="TctC"/>
    <property type="match status" value="1"/>
</dbReference>
<dbReference type="PANTHER" id="PTHR42928:SF5">
    <property type="entry name" value="BLR1237 PROTEIN"/>
    <property type="match status" value="1"/>
</dbReference>
<evidence type="ECO:0000313" key="3">
    <source>
        <dbReference type="EMBL" id="MFC3146346.1"/>
    </source>
</evidence>
<sequence>MFTLRSLLALALATTGCLLAPAAMAQAFPSKTVTIIVPAPPGGTADITARMLQEPLSKALGQPVVIENRGGGNGAVGTQALLNAPPDGHTLLMQFSGFHVMTPQLVKVPFDPLKDLQAVANVMSAPQVLALRSSLPFKTARELVDYARKNPGKLNYSSAGNGSVQHIAAELFKSLTDTRIVHIPYRGTGPMVTDLLASQVDFTLTTAPPLVGHIQAGKLRALLVASDQRLPALPDVPTAKEAGIPNFEVQSWFTLYTHGKAPRAAVDRVAAEVQKIVSTPEFQKKAGEQGAQVTFMGPEAMTRYAQAEYERWGKVIKVQGIKAD</sequence>
<dbReference type="InterPro" id="IPR042100">
    <property type="entry name" value="Bug_dom1"/>
</dbReference>
<dbReference type="PROSITE" id="PS51257">
    <property type="entry name" value="PROKAR_LIPOPROTEIN"/>
    <property type="match status" value="1"/>
</dbReference>
<dbReference type="Proteomes" id="UP001595556">
    <property type="component" value="Unassembled WGS sequence"/>
</dbReference>
<proteinExistence type="inferred from homology"/>
<dbReference type="Gene3D" id="3.40.190.10">
    <property type="entry name" value="Periplasmic binding protein-like II"/>
    <property type="match status" value="1"/>
</dbReference>
<dbReference type="CDD" id="cd07012">
    <property type="entry name" value="PBP2_Bug_TTT"/>
    <property type="match status" value="1"/>
</dbReference>
<dbReference type="PIRSF" id="PIRSF017082">
    <property type="entry name" value="YflP"/>
    <property type="match status" value="1"/>
</dbReference>
<feature type="signal peptide" evidence="2">
    <location>
        <begin position="1"/>
        <end position="25"/>
    </location>
</feature>
<dbReference type="Gene3D" id="3.40.190.150">
    <property type="entry name" value="Bordetella uptake gene, domain 1"/>
    <property type="match status" value="1"/>
</dbReference>
<reference evidence="4" key="1">
    <citation type="journal article" date="2019" name="Int. J. Syst. Evol. Microbiol.">
        <title>The Global Catalogue of Microorganisms (GCM) 10K type strain sequencing project: providing services to taxonomists for standard genome sequencing and annotation.</title>
        <authorList>
            <consortium name="The Broad Institute Genomics Platform"/>
            <consortium name="The Broad Institute Genome Sequencing Center for Infectious Disease"/>
            <person name="Wu L."/>
            <person name="Ma J."/>
        </authorList>
    </citation>
    <scope>NUCLEOTIDE SEQUENCE [LARGE SCALE GENOMIC DNA]</scope>
    <source>
        <strain evidence="4">KCTC 52168</strain>
    </source>
</reference>
<dbReference type="PANTHER" id="PTHR42928">
    <property type="entry name" value="TRICARBOXYLATE-BINDING PROTEIN"/>
    <property type="match status" value="1"/>
</dbReference>
<keyword evidence="4" id="KW-1185">Reference proteome</keyword>
<dbReference type="SUPFAM" id="SSF53850">
    <property type="entry name" value="Periplasmic binding protein-like II"/>
    <property type="match status" value="1"/>
</dbReference>
<dbReference type="EMBL" id="JBHRTI010000003">
    <property type="protein sequence ID" value="MFC3146346.1"/>
    <property type="molecule type" value="Genomic_DNA"/>
</dbReference>
<evidence type="ECO:0000256" key="2">
    <source>
        <dbReference type="SAM" id="SignalP"/>
    </source>
</evidence>
<keyword evidence="2" id="KW-0732">Signal</keyword>
<dbReference type="RefSeq" id="WP_377300621.1">
    <property type="nucleotide sequence ID" value="NZ_CP180191.1"/>
</dbReference>
<accession>A0ABV7H181</accession>
<comment type="similarity">
    <text evidence="1">Belongs to the UPF0065 (bug) family.</text>
</comment>
<evidence type="ECO:0000256" key="1">
    <source>
        <dbReference type="ARBA" id="ARBA00006987"/>
    </source>
</evidence>
<gene>
    <name evidence="3" type="ORF">ACFOEN_01675</name>
</gene>
<evidence type="ECO:0000313" key="4">
    <source>
        <dbReference type="Proteomes" id="UP001595556"/>
    </source>
</evidence>
<feature type="chain" id="PRO_5046437808" evidence="2">
    <location>
        <begin position="26"/>
        <end position="324"/>
    </location>
</feature>
<name>A0ABV7H181_9BURK</name>
<dbReference type="InterPro" id="IPR005064">
    <property type="entry name" value="BUG"/>
</dbReference>
<protein>
    <submittedName>
        <fullName evidence="3">Bug family tripartite tricarboxylate transporter substrate binding protein</fullName>
    </submittedName>
</protein>